<name>A0A1R3GNJ0_COCAP</name>
<evidence type="ECO:0000256" key="1">
    <source>
        <dbReference type="SAM" id="MobiDB-lite"/>
    </source>
</evidence>
<gene>
    <name evidence="2" type="ORF">CCACVL1_24715</name>
</gene>
<accession>A0A1R3GNJ0</accession>
<dbReference type="AlphaFoldDB" id="A0A1R3GNJ0"/>
<evidence type="ECO:0000313" key="3">
    <source>
        <dbReference type="Proteomes" id="UP000188268"/>
    </source>
</evidence>
<proteinExistence type="predicted"/>
<dbReference type="Proteomes" id="UP000188268">
    <property type="component" value="Unassembled WGS sequence"/>
</dbReference>
<organism evidence="2 3">
    <name type="scientific">Corchorus capsularis</name>
    <name type="common">Jute</name>
    <dbReference type="NCBI Taxonomy" id="210143"/>
    <lineage>
        <taxon>Eukaryota</taxon>
        <taxon>Viridiplantae</taxon>
        <taxon>Streptophyta</taxon>
        <taxon>Embryophyta</taxon>
        <taxon>Tracheophyta</taxon>
        <taxon>Spermatophyta</taxon>
        <taxon>Magnoliopsida</taxon>
        <taxon>eudicotyledons</taxon>
        <taxon>Gunneridae</taxon>
        <taxon>Pentapetalae</taxon>
        <taxon>rosids</taxon>
        <taxon>malvids</taxon>
        <taxon>Malvales</taxon>
        <taxon>Malvaceae</taxon>
        <taxon>Grewioideae</taxon>
        <taxon>Apeibeae</taxon>
        <taxon>Corchorus</taxon>
    </lineage>
</organism>
<dbReference type="EMBL" id="AWWV01013891">
    <property type="protein sequence ID" value="OMO59619.1"/>
    <property type="molecule type" value="Genomic_DNA"/>
</dbReference>
<evidence type="ECO:0000313" key="2">
    <source>
        <dbReference type="EMBL" id="OMO59619.1"/>
    </source>
</evidence>
<feature type="region of interest" description="Disordered" evidence="1">
    <location>
        <begin position="132"/>
        <end position="151"/>
    </location>
</feature>
<dbReference type="GO" id="GO:0003714">
    <property type="term" value="F:transcription corepressor activity"/>
    <property type="evidence" value="ECO:0007669"/>
    <property type="project" value="InterPro"/>
</dbReference>
<dbReference type="GO" id="GO:0006357">
    <property type="term" value="P:regulation of transcription by RNA polymerase II"/>
    <property type="evidence" value="ECO:0007669"/>
    <property type="project" value="TreeGrafter"/>
</dbReference>
<dbReference type="PANTHER" id="PTHR46309">
    <property type="entry name" value="PHD FINGER PROTEIN 12"/>
    <property type="match status" value="1"/>
</dbReference>
<dbReference type="Gramene" id="OMO59619">
    <property type="protein sequence ID" value="OMO59619"/>
    <property type="gene ID" value="CCACVL1_24715"/>
</dbReference>
<keyword evidence="3" id="KW-1185">Reference proteome</keyword>
<protein>
    <submittedName>
        <fullName evidence="2">Uncharacterized protein</fullName>
    </submittedName>
</protein>
<dbReference type="STRING" id="210143.A0A1R3GNJ0"/>
<reference evidence="2 3" key="1">
    <citation type="submission" date="2013-09" db="EMBL/GenBank/DDBJ databases">
        <title>Corchorus capsularis genome sequencing.</title>
        <authorList>
            <person name="Alam M."/>
            <person name="Haque M.S."/>
            <person name="Islam M.S."/>
            <person name="Emdad E.M."/>
            <person name="Islam M.M."/>
            <person name="Ahmed B."/>
            <person name="Halim A."/>
            <person name="Hossen Q.M.M."/>
            <person name="Hossain M.Z."/>
            <person name="Ahmed R."/>
            <person name="Khan M.M."/>
            <person name="Islam R."/>
            <person name="Rashid M.M."/>
            <person name="Khan S.A."/>
            <person name="Rahman M.S."/>
            <person name="Alam M."/>
        </authorList>
    </citation>
    <scope>NUCLEOTIDE SEQUENCE [LARGE SCALE GENOMIC DNA]</scope>
    <source>
        <strain evidence="3">cv. CVL-1</strain>
        <tissue evidence="2">Whole seedling</tissue>
    </source>
</reference>
<dbReference type="GO" id="GO:0005634">
    <property type="term" value="C:nucleus"/>
    <property type="evidence" value="ECO:0007669"/>
    <property type="project" value="TreeGrafter"/>
</dbReference>
<dbReference type="InterPro" id="IPR042163">
    <property type="entry name" value="PHF12"/>
</dbReference>
<sequence>MMFSLRNAGSRGASSSRHWFKLQPMPLTYHPMCLYLKSIPQYEWHCPYCVCKHCAKWNGALWKCTQCEKHYRCKCGGEELDMNAPTTLFCGNSCRMIYEGLHGMFPSLSTGLQDGVSFTLLQCADKPLESGSEDGGYTRVQATPKLQWRGS</sequence>
<dbReference type="OrthoDB" id="429143at2759"/>
<comment type="caution">
    <text evidence="2">The sequence shown here is derived from an EMBL/GenBank/DDBJ whole genome shotgun (WGS) entry which is preliminary data.</text>
</comment>
<dbReference type="PANTHER" id="PTHR46309:SF5">
    <property type="entry name" value="GNAT FAMILY ACETYLTRANSFERASE"/>
    <property type="match status" value="1"/>
</dbReference>